<evidence type="ECO:0000259" key="5">
    <source>
        <dbReference type="Pfam" id="PF25023"/>
    </source>
</evidence>
<evidence type="ECO:0000256" key="1">
    <source>
        <dbReference type="ARBA" id="ARBA00022737"/>
    </source>
</evidence>
<dbReference type="EMBL" id="AJYC02000132">
    <property type="protein sequence ID" value="EKT77843.1"/>
    <property type="molecule type" value="Genomic_DNA"/>
</dbReference>
<sequence length="1613" mass="173829">MSWLSDTWDDAKGAIDDFGDAAENAIESTVENVGQAADSGLDAAAGLAQRVGADGIADTLTDLGDDIASATGGPVDELDLGQTEEPKELIRGEPSAIAEATTTLTDLATSIDSTGDALRTVDAADWTGSAADGFNEIFDKQPALWHDAADAMNSAARTLVSWGHTVEAAQARAADAVARWKQAEAEERAKKSAYNALTGEQQADHPLVDTWTAMREEAREILRGARADRDGVAGQVSGALTSATATAPTEPPFTERWMNNLTDATDGVHLGVANFYSGLLTGLSGIVQFVRQINPTDTYNMTHPAEYQAGLSNLATGIVVAAADPGTMVSTMVSDIRKNPLEFAGSLTGDAVLTAATGGAGAGVAGARTAVRVLDTAGDLGNGARLLDDVADVSHIPKPDTPHVDSPTPHADTHPTSTDPAPTPEPRSPEPAHPGPAEHAGADSGANDAAHDAGPETDRTSNQNCEGRDPVDVATGEFLLPETDLTLPGVLPLVFGRRHRSGYRFGRWFGPSWSATVDMRVVVEEPGVTLLAEDGVMLTYPHPEVGTPVMPDSGQRWPLSRTDTGGYRVHDPDRGLTWHFTPKPELDGLDSALGNIAISAITDRHRNRILFRYDTSGTPVEVSHSGGYRVLVDTRSGRIVGLSVVDGDTATPVRRFDYTDGQLTTVVKGDGGSTRYTYDAEDRMLSWVDGNGNRMVNTYDADGRVVRQNGTGGILDSEFDYRTNAESTGSVTVVTDSTGAATVHGFDSDLRLRDLVDAAGSRTHTDYNARREPLRVVGPDGATTSYLYTADGDVARITRPDGHAVAIDYAGPRQPATIHHPDGTMSRQEWDEQGNLVAVVDAAGARTRYGYDASGSLTSITDAAGGRTFVESDRAGLPAAVTDANGAVTRITRDGFGRPTTVTDPTGETTTYRWSPDGQLVARTHPDGAVETWAYDGEGNLLVHTDAVGATTLYEYGAFDLLAARTDPDGSTTTYGWDTERRLTSVTNSLGTTWSYRYDAVGRLAAETDFIGATTTYAYDTAGRVASVTPATGITRRHTYDILGSVTDVRADTGEHLHYEHDLAGRVTTAVSGTRRREVHSLTFTYGPIGQLVSETVDDNPALRFEYDAVGRRTTRHSPTGSDTSWQWDPTGHLLGLTTDGHHLTFGHDAVGRLTDWRVGELAVRRNRTPRGQLANQDVIAHPASTLNLGLEPSVQPRALRQDSYAYRPDGYLVDHTTQRDASRLVRRSFDLDPAGRITAVVQDGHATEQYRYDPLGNITDSGSDRREYLGNLLVRDGRTRFHYDAVGRLIRKTTTRLSHAPDVWHYRYNAFDQLTDVTTPDGRHWQYTYDALSRRTTKQRLDHDGTVADLIRYTWDGTHLLEQSSGDTTTRWNYQHGSYTPLTQAVSRTSDIDRLSDQRAVDTEFYAIVTDLVGTPVELVDPRTADRVADATTDLWGNTTWHGATDTPLRFPGQYHDPETGLHYNLHRYYNPDTARYLTQDPLGLAPSPNPNTYPHNPTGWTDPLGLVPCPPETIDGPNGESLPAVQPGAVGTPVDSGKGLQYPISPNTPGLDPRVTSVRIMDPVTTPRWSYPHGYAVYQNAAGQTVNPLTGRTTVGKADPFAHIPLPDPNP</sequence>
<dbReference type="NCBIfam" id="TIGR03696">
    <property type="entry name" value="Rhs_assc_core"/>
    <property type="match status" value="1"/>
</dbReference>
<dbReference type="SUPFAM" id="SSF50969">
    <property type="entry name" value="YVTN repeat-like/Quinoprotein amine dehydrogenase"/>
    <property type="match status" value="1"/>
</dbReference>
<dbReference type="InterPro" id="IPR045351">
    <property type="entry name" value="DUF6531"/>
</dbReference>
<dbReference type="Gene3D" id="2.180.10.10">
    <property type="entry name" value="RHS repeat-associated core"/>
    <property type="match status" value="3"/>
</dbReference>
<dbReference type="PANTHER" id="PTHR32305">
    <property type="match status" value="1"/>
</dbReference>
<dbReference type="InterPro" id="IPR049082">
    <property type="entry name" value="T7SS_signal"/>
</dbReference>
<dbReference type="InterPro" id="IPR056823">
    <property type="entry name" value="TEN-like_YD-shell"/>
</dbReference>
<evidence type="ECO:0000313" key="6">
    <source>
        <dbReference type="EMBL" id="EKT77843.1"/>
    </source>
</evidence>
<dbReference type="RefSeq" id="WP_005263429.1">
    <property type="nucleotide sequence ID" value="NZ_AJYC02000132.1"/>
</dbReference>
<dbReference type="Pfam" id="PF21725">
    <property type="entry name" value="T7SS_signal"/>
    <property type="match status" value="1"/>
</dbReference>
<dbReference type="InterPro" id="IPR022385">
    <property type="entry name" value="Rhs_assc_core"/>
</dbReference>
<dbReference type="SUPFAM" id="SSF69304">
    <property type="entry name" value="Tricorn protease N-terminal domain"/>
    <property type="match status" value="1"/>
</dbReference>
<dbReference type="Pfam" id="PF05593">
    <property type="entry name" value="RHS_repeat"/>
    <property type="match status" value="4"/>
</dbReference>
<feature type="compositionally biased region" description="Pro residues" evidence="2">
    <location>
        <begin position="421"/>
        <end position="434"/>
    </location>
</feature>
<dbReference type="InterPro" id="IPR011044">
    <property type="entry name" value="Quino_amine_DH_bsu"/>
</dbReference>
<gene>
    <name evidence="6" type="ORF">WSS_A35342</name>
</gene>
<feature type="domain" description="Teneurin-like YD-shell" evidence="5">
    <location>
        <begin position="980"/>
        <end position="1123"/>
    </location>
</feature>
<feature type="compositionally biased region" description="Basic and acidic residues" evidence="2">
    <location>
        <begin position="449"/>
        <end position="459"/>
    </location>
</feature>
<feature type="region of interest" description="Disordered" evidence="2">
    <location>
        <begin position="393"/>
        <end position="470"/>
    </location>
</feature>
<evidence type="ECO:0000259" key="4">
    <source>
        <dbReference type="Pfam" id="PF21725"/>
    </source>
</evidence>
<reference evidence="6 7" key="1">
    <citation type="journal article" date="2013" name="Genome Announc.">
        <title>Draft Genome Sequence of Rhodococcus opacus Strain M213 Shows a Diverse Catabolic Potential.</title>
        <authorList>
            <person name="Pathak A."/>
            <person name="Green S.J."/>
            <person name="Ogram A."/>
            <person name="Chauhan A."/>
        </authorList>
    </citation>
    <scope>NUCLEOTIDE SEQUENCE [LARGE SCALE GENOMIC DNA]</scope>
    <source>
        <strain evidence="6 7">M213</strain>
    </source>
</reference>
<dbReference type="Proteomes" id="UP000005951">
    <property type="component" value="Unassembled WGS sequence"/>
</dbReference>
<evidence type="ECO:0000313" key="7">
    <source>
        <dbReference type="Proteomes" id="UP000005951"/>
    </source>
</evidence>
<accession>K8X8L5</accession>
<evidence type="ECO:0000259" key="3">
    <source>
        <dbReference type="Pfam" id="PF20148"/>
    </source>
</evidence>
<dbReference type="Pfam" id="PF20148">
    <property type="entry name" value="DUF6531"/>
    <property type="match status" value="1"/>
</dbReference>
<organism evidence="6 7">
    <name type="scientific">Rhodococcus opacus M213</name>
    <dbReference type="NCBI Taxonomy" id="1129896"/>
    <lineage>
        <taxon>Bacteria</taxon>
        <taxon>Bacillati</taxon>
        <taxon>Actinomycetota</taxon>
        <taxon>Actinomycetes</taxon>
        <taxon>Mycobacteriales</taxon>
        <taxon>Nocardiaceae</taxon>
        <taxon>Rhodococcus</taxon>
    </lineage>
</organism>
<dbReference type="NCBIfam" id="TIGR01643">
    <property type="entry name" value="YD_repeat_2x"/>
    <property type="match status" value="11"/>
</dbReference>
<comment type="caution">
    <text evidence="6">The sequence shown here is derived from an EMBL/GenBank/DDBJ whole genome shotgun (WGS) entry which is preliminary data.</text>
</comment>
<dbReference type="InterPro" id="IPR050708">
    <property type="entry name" value="T6SS_VgrG/RHS"/>
</dbReference>
<dbReference type="InterPro" id="IPR006530">
    <property type="entry name" value="YD"/>
</dbReference>
<keyword evidence="1" id="KW-0677">Repeat</keyword>
<feature type="domain" description="DUF6531" evidence="3">
    <location>
        <begin position="469"/>
        <end position="540"/>
    </location>
</feature>
<evidence type="ECO:0000256" key="2">
    <source>
        <dbReference type="SAM" id="MobiDB-lite"/>
    </source>
</evidence>
<proteinExistence type="predicted"/>
<dbReference type="PANTHER" id="PTHR32305:SF15">
    <property type="entry name" value="PROTEIN RHSA-RELATED"/>
    <property type="match status" value="1"/>
</dbReference>
<protein>
    <submittedName>
        <fullName evidence="6">Putative Rhs protein</fullName>
    </submittedName>
</protein>
<dbReference type="PRINTS" id="PR00394">
    <property type="entry name" value="RHSPROTEIN"/>
</dbReference>
<feature type="domain" description="Putative T7SS secretion signal" evidence="4">
    <location>
        <begin position="23"/>
        <end position="251"/>
    </location>
</feature>
<dbReference type="InterPro" id="IPR031325">
    <property type="entry name" value="RHS_repeat"/>
</dbReference>
<dbReference type="Pfam" id="PF25023">
    <property type="entry name" value="TEN_YD-shell"/>
    <property type="match status" value="2"/>
</dbReference>
<name>K8X8L5_RHOOP</name>
<feature type="domain" description="Teneurin-like YD-shell" evidence="5">
    <location>
        <begin position="1232"/>
        <end position="1482"/>
    </location>
</feature>